<evidence type="ECO:0000256" key="3">
    <source>
        <dbReference type="SAM" id="MobiDB-lite"/>
    </source>
</evidence>
<dbReference type="Pfam" id="PF25390">
    <property type="entry name" value="WD40_RLD"/>
    <property type="match status" value="1"/>
</dbReference>
<feature type="repeat" description="RCC1" evidence="2">
    <location>
        <begin position="85"/>
        <end position="139"/>
    </location>
</feature>
<sequence>MGSFRSRSASPFPFGNRLPARRLSSRRPRGLAVAASSTFPSSLPSPLHHSSPSAMWRAARRWTPPLPLRRLSSDAAAPKAPRRRRVAALWGNGDYGRLGLGALESRWSPTACPFFLARAADPPASLACGGAHTLFLTQSGRVFSTGLNDFGQLGIGSSVTHTLEPVEVSGFHERVVEISAGNHHSCAITADGKLFVWGRNSGGQLGLGKGAGKAVSTPTKVDCLTDFRVKMVALGSEHSVAVTDEGEVLSWGAAGSGRLGHGYQSSILGFSLTSSEYTPRLIKNLDGIKIEKVAAGMLHSACIDEKGTLFIFGQKTEKGFGRSNEAFRPVIVEEIPFSEEVACGGYHTCVVTGNGDLYSWGSNENGCLGLGDMDMVRAPEILESSVFELPVSKVSCGWKHTAVISGGDIYTWGWGGANGTFFEEGHSSGGQLGHGNDVDYFEPMMVPFSKNARAVHVSCGFNHTGAIYEYSED</sequence>
<dbReference type="Gene3D" id="2.130.10.30">
    <property type="entry name" value="Regulator of chromosome condensation 1/beta-lactamase-inhibitor protein II"/>
    <property type="match status" value="2"/>
</dbReference>
<evidence type="ECO:0000313" key="5">
    <source>
        <dbReference type="EMBL" id="KAG2562535.1"/>
    </source>
</evidence>
<feature type="compositionally biased region" description="Basic residues" evidence="3">
    <location>
        <begin position="19"/>
        <end position="29"/>
    </location>
</feature>
<dbReference type="AlphaFoldDB" id="A0A8T0PN58"/>
<dbReference type="PROSITE" id="PS00626">
    <property type="entry name" value="RCC1_2"/>
    <property type="match status" value="1"/>
</dbReference>
<dbReference type="PANTHER" id="PTHR22872">
    <property type="entry name" value="BTK-BINDING PROTEIN-RELATED"/>
    <property type="match status" value="1"/>
</dbReference>
<dbReference type="SUPFAM" id="SSF50985">
    <property type="entry name" value="RCC1/BLIP-II"/>
    <property type="match status" value="1"/>
</dbReference>
<organism evidence="5 6">
    <name type="scientific">Panicum virgatum</name>
    <name type="common">Blackwell switchgrass</name>
    <dbReference type="NCBI Taxonomy" id="38727"/>
    <lineage>
        <taxon>Eukaryota</taxon>
        <taxon>Viridiplantae</taxon>
        <taxon>Streptophyta</taxon>
        <taxon>Embryophyta</taxon>
        <taxon>Tracheophyta</taxon>
        <taxon>Spermatophyta</taxon>
        <taxon>Magnoliopsida</taxon>
        <taxon>Liliopsida</taxon>
        <taxon>Poales</taxon>
        <taxon>Poaceae</taxon>
        <taxon>PACMAD clade</taxon>
        <taxon>Panicoideae</taxon>
        <taxon>Panicodae</taxon>
        <taxon>Paniceae</taxon>
        <taxon>Panicinae</taxon>
        <taxon>Panicum</taxon>
        <taxon>Panicum sect. Hiantes</taxon>
    </lineage>
</organism>
<feature type="repeat" description="RCC1" evidence="2">
    <location>
        <begin position="140"/>
        <end position="191"/>
    </location>
</feature>
<feature type="repeat" description="RCC1" evidence="2">
    <location>
        <begin position="355"/>
        <end position="407"/>
    </location>
</feature>
<feature type="repeat" description="RCC1" evidence="2">
    <location>
        <begin position="419"/>
        <end position="470"/>
    </location>
</feature>
<protein>
    <recommendedName>
        <fullName evidence="4">RCC1-like domain-containing protein</fullName>
    </recommendedName>
</protein>
<feature type="repeat" description="RCC1" evidence="2">
    <location>
        <begin position="307"/>
        <end position="354"/>
    </location>
</feature>
<keyword evidence="6" id="KW-1185">Reference proteome</keyword>
<comment type="caution">
    <text evidence="5">The sequence shown here is derived from an EMBL/GenBank/DDBJ whole genome shotgun (WGS) entry which is preliminary data.</text>
</comment>
<reference evidence="5" key="1">
    <citation type="submission" date="2020-05" db="EMBL/GenBank/DDBJ databases">
        <title>WGS assembly of Panicum virgatum.</title>
        <authorList>
            <person name="Lovell J.T."/>
            <person name="Jenkins J."/>
            <person name="Shu S."/>
            <person name="Juenger T.E."/>
            <person name="Schmutz J."/>
        </authorList>
    </citation>
    <scope>NUCLEOTIDE SEQUENCE</scope>
    <source>
        <strain evidence="5">AP13</strain>
    </source>
</reference>
<evidence type="ECO:0000259" key="4">
    <source>
        <dbReference type="Pfam" id="PF25390"/>
    </source>
</evidence>
<feature type="domain" description="RCC1-like" evidence="4">
    <location>
        <begin position="89"/>
        <end position="464"/>
    </location>
</feature>
<evidence type="ECO:0000256" key="1">
    <source>
        <dbReference type="ARBA" id="ARBA00022737"/>
    </source>
</evidence>
<feature type="repeat" description="RCC1" evidence="2">
    <location>
        <begin position="192"/>
        <end position="245"/>
    </location>
</feature>
<name>A0A8T0PN58_PANVG</name>
<keyword evidence="1" id="KW-0677">Repeat</keyword>
<evidence type="ECO:0000313" key="6">
    <source>
        <dbReference type="Proteomes" id="UP000823388"/>
    </source>
</evidence>
<feature type="region of interest" description="Disordered" evidence="3">
    <location>
        <begin position="1"/>
        <end position="29"/>
    </location>
</feature>
<proteinExistence type="predicted"/>
<dbReference type="InterPro" id="IPR051625">
    <property type="entry name" value="Signaling_Regulatory_Domain"/>
</dbReference>
<dbReference type="Proteomes" id="UP000823388">
    <property type="component" value="Chromosome 8K"/>
</dbReference>
<dbReference type="InterPro" id="IPR000408">
    <property type="entry name" value="Reg_chr_condens"/>
</dbReference>
<gene>
    <name evidence="5" type="ORF">PVAP13_8KG212601</name>
</gene>
<feature type="compositionally biased region" description="Low complexity" evidence="3">
    <location>
        <begin position="1"/>
        <end position="18"/>
    </location>
</feature>
<dbReference type="InterPro" id="IPR009091">
    <property type="entry name" value="RCC1/BLIP-II"/>
</dbReference>
<dbReference type="PROSITE" id="PS50012">
    <property type="entry name" value="RCC1_3"/>
    <property type="match status" value="7"/>
</dbReference>
<dbReference type="PRINTS" id="PR00633">
    <property type="entry name" value="RCCNDNSATION"/>
</dbReference>
<evidence type="ECO:0000256" key="2">
    <source>
        <dbReference type="PROSITE-ProRule" id="PRU00235"/>
    </source>
</evidence>
<accession>A0A8T0PN58</accession>
<dbReference type="EMBL" id="CM029051">
    <property type="protein sequence ID" value="KAG2562535.1"/>
    <property type="molecule type" value="Genomic_DNA"/>
</dbReference>
<feature type="repeat" description="RCC1" evidence="2">
    <location>
        <begin position="246"/>
        <end position="306"/>
    </location>
</feature>
<dbReference type="InterPro" id="IPR058923">
    <property type="entry name" value="RCC1-like_dom"/>
</dbReference>